<accession>A0ACC0AL40</accession>
<proteinExistence type="predicted"/>
<sequence>MLATQSSSTKCLPYGCFLIKIFQYFVLNLVGVGDPIRARKIYNKHTFKRMGFKRNEEGMLVRGGQDESDEDNEDDESNNGQEKINVEEKSEIESEEETYRREIRQKKRQERAKEGSSYGRMTEIMDMIVSLQASMNSRFDALDGKIFDIQERFYIEEQNMHKRSLKCNLHRSKRSLKTTRVYEDEVIKLNTLKTRRLKIGRLILKTGRLVFTFTIRKMIVVFLQ</sequence>
<reference evidence="2" key="1">
    <citation type="journal article" date="2023" name="Nat. Plants">
        <title>Single-cell RNA sequencing provides a high-resolution roadmap for understanding the multicellular compartmentation of specialized metabolism.</title>
        <authorList>
            <person name="Sun S."/>
            <person name="Shen X."/>
            <person name="Li Y."/>
            <person name="Li Y."/>
            <person name="Wang S."/>
            <person name="Li R."/>
            <person name="Zhang H."/>
            <person name="Shen G."/>
            <person name="Guo B."/>
            <person name="Wei J."/>
            <person name="Xu J."/>
            <person name="St-Pierre B."/>
            <person name="Chen S."/>
            <person name="Sun C."/>
        </authorList>
    </citation>
    <scope>NUCLEOTIDE SEQUENCE [LARGE SCALE GENOMIC DNA]</scope>
</reference>
<organism evidence="1 2">
    <name type="scientific">Catharanthus roseus</name>
    <name type="common">Madagascar periwinkle</name>
    <name type="synonym">Vinca rosea</name>
    <dbReference type="NCBI Taxonomy" id="4058"/>
    <lineage>
        <taxon>Eukaryota</taxon>
        <taxon>Viridiplantae</taxon>
        <taxon>Streptophyta</taxon>
        <taxon>Embryophyta</taxon>
        <taxon>Tracheophyta</taxon>
        <taxon>Spermatophyta</taxon>
        <taxon>Magnoliopsida</taxon>
        <taxon>eudicotyledons</taxon>
        <taxon>Gunneridae</taxon>
        <taxon>Pentapetalae</taxon>
        <taxon>asterids</taxon>
        <taxon>lamiids</taxon>
        <taxon>Gentianales</taxon>
        <taxon>Apocynaceae</taxon>
        <taxon>Rauvolfioideae</taxon>
        <taxon>Vinceae</taxon>
        <taxon>Catharanthinae</taxon>
        <taxon>Catharanthus</taxon>
    </lineage>
</organism>
<dbReference type="Proteomes" id="UP001060085">
    <property type="component" value="Linkage Group LG05"/>
</dbReference>
<protein>
    <submittedName>
        <fullName evidence="1">Uncharacterized protein</fullName>
    </submittedName>
</protein>
<evidence type="ECO:0000313" key="2">
    <source>
        <dbReference type="Proteomes" id="UP001060085"/>
    </source>
</evidence>
<gene>
    <name evidence="1" type="ORF">M9H77_21001</name>
</gene>
<keyword evidence="2" id="KW-1185">Reference proteome</keyword>
<dbReference type="EMBL" id="CM044705">
    <property type="protein sequence ID" value="KAI5661678.1"/>
    <property type="molecule type" value="Genomic_DNA"/>
</dbReference>
<evidence type="ECO:0000313" key="1">
    <source>
        <dbReference type="EMBL" id="KAI5661678.1"/>
    </source>
</evidence>
<name>A0ACC0AL40_CATRO</name>
<comment type="caution">
    <text evidence="1">The sequence shown here is derived from an EMBL/GenBank/DDBJ whole genome shotgun (WGS) entry which is preliminary data.</text>
</comment>